<dbReference type="InterPro" id="IPR025333">
    <property type="entry name" value="DUF4239"/>
</dbReference>
<dbReference type="GeneID" id="93769676"/>
<feature type="transmembrane region" description="Helical" evidence="1">
    <location>
        <begin position="53"/>
        <end position="73"/>
    </location>
</feature>
<dbReference type="Pfam" id="PF14023">
    <property type="entry name" value="Bestrophin-like"/>
    <property type="match status" value="1"/>
</dbReference>
<keyword evidence="1" id="KW-0472">Membrane</keyword>
<keyword evidence="1" id="KW-1133">Transmembrane helix</keyword>
<gene>
    <name evidence="3" type="ORF">FB564_0318</name>
    <name evidence="2" type="ORF">Sar04_27370</name>
</gene>
<evidence type="ECO:0000313" key="3">
    <source>
        <dbReference type="EMBL" id="TQL35279.1"/>
    </source>
</evidence>
<dbReference type="AlphaFoldDB" id="A0A542XHI4"/>
<dbReference type="RefSeq" id="WP_016811178.1">
    <property type="nucleotide sequence ID" value="NZ_BOQM01000018.1"/>
</dbReference>
<reference evidence="3 4" key="1">
    <citation type="submission" date="2019-06" db="EMBL/GenBank/DDBJ databases">
        <title>Sequencing the genomes of 1000 actinobacteria strains.</title>
        <authorList>
            <person name="Klenk H.-P."/>
        </authorList>
    </citation>
    <scope>NUCLEOTIDE SEQUENCE [LARGE SCALE GENOMIC DNA]</scope>
    <source>
        <strain evidence="3 4">DSM 44819</strain>
    </source>
</reference>
<proteinExistence type="predicted"/>
<feature type="transmembrane region" description="Helical" evidence="1">
    <location>
        <begin position="215"/>
        <end position="234"/>
    </location>
</feature>
<keyword evidence="1" id="KW-0812">Transmembrane</keyword>
<name>A0A542XHI4_SALAC</name>
<evidence type="ECO:0000256" key="1">
    <source>
        <dbReference type="SAM" id="Phobius"/>
    </source>
</evidence>
<feature type="transmembrane region" description="Helical" evidence="1">
    <location>
        <begin position="190"/>
        <end position="208"/>
    </location>
</feature>
<dbReference type="Proteomes" id="UP000315983">
    <property type="component" value="Unassembled WGS sequence"/>
</dbReference>
<sequence>MWSWNHLAPGWLLFLMFLAVAIGFGALGVWLLRGRAKRLSEAEPKWLDLITHTITVTGTLYALLLVLTALQVYGTYSQASLAVATEAAELNALHSVVSEYPEPTRSKLQGELREYVDFMANEAWPAYRRGDNVEGDRQLAEQLSKTLLSFDPTSEREERLNSLALTEFNKLSEARQIRHTFATAALPTTLWFTLLIGAAIIIILSCLIPTRTRRASLVLVCAVASMIALLTFIIERVDNPFRGSMNVSAGPYVEAGKNMR</sequence>
<comment type="caution">
    <text evidence="3">The sequence shown here is derived from an EMBL/GenBank/DDBJ whole genome shotgun (WGS) entry which is preliminary data.</text>
</comment>
<dbReference type="EMBL" id="BOQM01000018">
    <property type="protein sequence ID" value="GIM86001.1"/>
    <property type="molecule type" value="Genomic_DNA"/>
</dbReference>
<accession>A0A542XHI4</accession>
<evidence type="ECO:0000313" key="4">
    <source>
        <dbReference type="Proteomes" id="UP000315983"/>
    </source>
</evidence>
<reference evidence="2 5" key="2">
    <citation type="submission" date="2021-03" db="EMBL/GenBank/DDBJ databases">
        <title>Whole genome shotgun sequence of Salinispora arenicola NBRC 105043.</title>
        <authorList>
            <person name="Komaki H."/>
            <person name="Tamura T."/>
        </authorList>
    </citation>
    <scope>NUCLEOTIDE SEQUENCE [LARGE SCALE GENOMIC DNA]</scope>
    <source>
        <strain evidence="2 5">NBRC 105043</strain>
    </source>
</reference>
<evidence type="ECO:0000313" key="2">
    <source>
        <dbReference type="EMBL" id="GIM86001.1"/>
    </source>
</evidence>
<feature type="transmembrane region" description="Helical" evidence="1">
    <location>
        <begin position="12"/>
        <end position="32"/>
    </location>
</feature>
<evidence type="ECO:0000313" key="5">
    <source>
        <dbReference type="Proteomes" id="UP000677457"/>
    </source>
</evidence>
<dbReference type="EMBL" id="VFOL01000001">
    <property type="protein sequence ID" value="TQL35279.1"/>
    <property type="molecule type" value="Genomic_DNA"/>
</dbReference>
<keyword evidence="5" id="KW-1185">Reference proteome</keyword>
<dbReference type="Proteomes" id="UP000677457">
    <property type="component" value="Unassembled WGS sequence"/>
</dbReference>
<organism evidence="3 4">
    <name type="scientific">Salinispora arenicola</name>
    <dbReference type="NCBI Taxonomy" id="168697"/>
    <lineage>
        <taxon>Bacteria</taxon>
        <taxon>Bacillati</taxon>
        <taxon>Actinomycetota</taxon>
        <taxon>Actinomycetes</taxon>
        <taxon>Micromonosporales</taxon>
        <taxon>Micromonosporaceae</taxon>
        <taxon>Salinispora</taxon>
    </lineage>
</organism>
<protein>
    <submittedName>
        <fullName evidence="3">Uncharacterized protein DUF4239</fullName>
    </submittedName>
</protein>